<dbReference type="EMBL" id="SBAP01000020">
    <property type="protein sequence ID" value="RXZ68991.1"/>
    <property type="molecule type" value="Genomic_DNA"/>
</dbReference>
<gene>
    <name evidence="1" type="ORF">EPT53_08235</name>
</gene>
<protein>
    <recommendedName>
        <fullName evidence="3">Phage protein</fullName>
    </recommendedName>
</protein>
<evidence type="ECO:0008006" key="3">
    <source>
        <dbReference type="Google" id="ProtNLM"/>
    </source>
</evidence>
<proteinExistence type="predicted"/>
<reference evidence="1 2" key="1">
    <citation type="submission" date="2019-01" db="EMBL/GenBank/DDBJ databases">
        <title>Fusobacterium necrophorum Isolated From the Uterus of Dairy Cows.</title>
        <authorList>
            <person name="Francis A.M."/>
        </authorList>
    </citation>
    <scope>NUCLEOTIDE SEQUENCE [LARGE SCALE GENOMIC DNA]</scope>
    <source>
        <strain evidence="1 2">KG35</strain>
    </source>
</reference>
<accession>A0A4Q2KZA2</accession>
<comment type="caution">
    <text evidence="1">The sequence shown here is derived from an EMBL/GenBank/DDBJ whole genome shotgun (WGS) entry which is preliminary data.</text>
</comment>
<name>A0A4Q2KZA2_9FUSO</name>
<evidence type="ECO:0000313" key="1">
    <source>
        <dbReference type="EMBL" id="RXZ68991.1"/>
    </source>
</evidence>
<dbReference type="AlphaFoldDB" id="A0A4Q2KZA2"/>
<sequence length="106" mass="11516">MAKSNRFEQQADVRMFQGSFPVETLNMTLKTKVEAGDVIALDTSGNLGKYDGATYTDVYGVAYETIEAPGEAVIILTGGLVKGFLKFGLHEKKLVVALRKVGIFVK</sequence>
<organism evidence="1 2">
    <name type="scientific">Fusobacterium necrophorum</name>
    <dbReference type="NCBI Taxonomy" id="859"/>
    <lineage>
        <taxon>Bacteria</taxon>
        <taxon>Fusobacteriati</taxon>
        <taxon>Fusobacteriota</taxon>
        <taxon>Fusobacteriia</taxon>
        <taxon>Fusobacteriales</taxon>
        <taxon>Fusobacteriaceae</taxon>
        <taxon>Fusobacterium</taxon>
    </lineage>
</organism>
<evidence type="ECO:0000313" key="2">
    <source>
        <dbReference type="Proteomes" id="UP000289216"/>
    </source>
</evidence>
<dbReference type="RefSeq" id="WP_035917691.1">
    <property type="nucleotide sequence ID" value="NZ_SBAP01000020.1"/>
</dbReference>
<dbReference type="Proteomes" id="UP000289216">
    <property type="component" value="Unassembled WGS sequence"/>
</dbReference>